<feature type="transmembrane region" description="Helical" evidence="3">
    <location>
        <begin position="44"/>
        <end position="65"/>
    </location>
</feature>
<dbReference type="InterPro" id="IPR016977">
    <property type="entry name" value="ComGF"/>
</dbReference>
<accession>A0A9Q8FS48</accession>
<evidence type="ECO:0000256" key="3">
    <source>
        <dbReference type="SAM" id="Phobius"/>
    </source>
</evidence>
<comment type="subcellular location">
    <subcellularLocation>
        <location evidence="1">Cell surface</location>
    </subcellularLocation>
</comment>
<dbReference type="Pfam" id="PF15980">
    <property type="entry name" value="ComGF"/>
    <property type="match status" value="1"/>
</dbReference>
<keyword evidence="3" id="KW-0812">Transmembrane</keyword>
<organism evidence="4 5">
    <name type="scientific">Macrococcus carouselicus</name>
    <dbReference type="NCBI Taxonomy" id="69969"/>
    <lineage>
        <taxon>Bacteria</taxon>
        <taxon>Bacillati</taxon>
        <taxon>Bacillota</taxon>
        <taxon>Bacilli</taxon>
        <taxon>Bacillales</taxon>
        <taxon>Staphylococcaceae</taxon>
        <taxon>Macrococcus</taxon>
    </lineage>
</organism>
<dbReference type="EMBL" id="SCWD01000001">
    <property type="protein sequence ID" value="TDM04339.1"/>
    <property type="molecule type" value="Genomic_DNA"/>
</dbReference>
<sequence length="171" mass="19962">MSFSSIVNFMCTSEEEERSMKMNTASAHRSIVSRKNEGFTLIEMLLNLAIMVMIVSLFPLIIINISQFKAISSESYDINKEMCLRDIIAEIQDKKLSVSGTELIARDLTMGRKYGYSFHQSRVIRKVDGTGYIILLEHVKSAKFFEDNQHYYLELEWMDKWRAKHETFQLQ</sequence>
<name>A0A9Q8FS48_9STAP</name>
<dbReference type="GO" id="GO:0030420">
    <property type="term" value="P:establishment of competence for transformation"/>
    <property type="evidence" value="ECO:0007669"/>
    <property type="project" value="UniProtKB-KW"/>
</dbReference>
<evidence type="ECO:0000256" key="2">
    <source>
        <dbReference type="ARBA" id="ARBA00023287"/>
    </source>
</evidence>
<protein>
    <submittedName>
        <fullName evidence="4">Prepilin-type N-terminal cleavage/methylation domain-containing protein</fullName>
    </submittedName>
</protein>
<gene>
    <name evidence="4" type="ORF">ERX40_03985</name>
</gene>
<keyword evidence="3" id="KW-1133">Transmembrane helix</keyword>
<keyword evidence="5" id="KW-1185">Reference proteome</keyword>
<evidence type="ECO:0000256" key="1">
    <source>
        <dbReference type="ARBA" id="ARBA00004241"/>
    </source>
</evidence>
<reference evidence="4 5" key="1">
    <citation type="submission" date="2019-01" db="EMBL/GenBank/DDBJ databases">
        <title>Draft genome sequences of the type strains of six Macrococcus species.</title>
        <authorList>
            <person name="Mazhar S."/>
            <person name="Altermann E."/>
            <person name="Hill C."/>
            <person name="Mcauliffe O."/>
        </authorList>
    </citation>
    <scope>NUCLEOTIDE SEQUENCE [LARGE SCALE GENOMIC DNA]</scope>
    <source>
        <strain evidence="4 5">ATCC 51828</strain>
    </source>
</reference>
<dbReference type="GO" id="GO:0009986">
    <property type="term" value="C:cell surface"/>
    <property type="evidence" value="ECO:0007669"/>
    <property type="project" value="UniProtKB-SubCell"/>
</dbReference>
<dbReference type="NCBIfam" id="TIGR02532">
    <property type="entry name" value="IV_pilin_GFxxxE"/>
    <property type="match status" value="1"/>
</dbReference>
<keyword evidence="2" id="KW-0178">Competence</keyword>
<evidence type="ECO:0000313" key="5">
    <source>
        <dbReference type="Proteomes" id="UP000295280"/>
    </source>
</evidence>
<dbReference type="InterPro" id="IPR012902">
    <property type="entry name" value="N_methyl_site"/>
</dbReference>
<dbReference type="AlphaFoldDB" id="A0A9Q8FS48"/>
<proteinExistence type="predicted"/>
<evidence type="ECO:0000313" key="4">
    <source>
        <dbReference type="EMBL" id="TDM04339.1"/>
    </source>
</evidence>
<comment type="caution">
    <text evidence="4">The sequence shown here is derived from an EMBL/GenBank/DDBJ whole genome shotgun (WGS) entry which is preliminary data.</text>
</comment>
<dbReference type="OrthoDB" id="2418019at2"/>
<keyword evidence="3" id="KW-0472">Membrane</keyword>
<dbReference type="Proteomes" id="UP000295280">
    <property type="component" value="Unassembled WGS sequence"/>
</dbReference>